<dbReference type="GO" id="GO:0003824">
    <property type="term" value="F:catalytic activity"/>
    <property type="evidence" value="ECO:0007669"/>
    <property type="project" value="InterPro"/>
</dbReference>
<dbReference type="PANTHER" id="PTHR46648:SF1">
    <property type="entry name" value="ADENOSINE 5'-MONOPHOSPHORAMIDASE HNT1"/>
    <property type="match status" value="1"/>
</dbReference>
<feature type="short sequence motif" description="Histidine triad motif" evidence="2 3">
    <location>
        <begin position="98"/>
        <end position="102"/>
    </location>
</feature>
<gene>
    <name evidence="5" type="ORF">KC678_01780</name>
</gene>
<feature type="active site" description="Tele-AMP-histidine intermediate" evidence="1">
    <location>
        <position position="100"/>
    </location>
</feature>
<evidence type="ECO:0000259" key="4">
    <source>
        <dbReference type="PROSITE" id="PS51084"/>
    </source>
</evidence>
<reference evidence="5" key="2">
    <citation type="journal article" date="2021" name="Microbiome">
        <title>Successional dynamics and alternative stable states in a saline activated sludge microbial community over 9 years.</title>
        <authorList>
            <person name="Wang Y."/>
            <person name="Ye J."/>
            <person name="Ju F."/>
            <person name="Liu L."/>
            <person name="Boyd J.A."/>
            <person name="Deng Y."/>
            <person name="Parks D.H."/>
            <person name="Jiang X."/>
            <person name="Yin X."/>
            <person name="Woodcroft B.J."/>
            <person name="Tyson G.W."/>
            <person name="Hugenholtz P."/>
            <person name="Polz M.F."/>
            <person name="Zhang T."/>
        </authorList>
    </citation>
    <scope>NUCLEOTIDE SEQUENCE</scope>
    <source>
        <strain evidence="5">HKST-UBA13</strain>
    </source>
</reference>
<evidence type="ECO:0000256" key="2">
    <source>
        <dbReference type="PIRSR" id="PIRSR601310-3"/>
    </source>
</evidence>
<dbReference type="Gene3D" id="3.30.428.10">
    <property type="entry name" value="HIT-like"/>
    <property type="match status" value="1"/>
</dbReference>
<accession>A0A955IF47</accession>
<dbReference type="PROSITE" id="PS51084">
    <property type="entry name" value="HIT_2"/>
    <property type="match status" value="1"/>
</dbReference>
<dbReference type="SUPFAM" id="SSF54197">
    <property type="entry name" value="HIT-like"/>
    <property type="match status" value="1"/>
</dbReference>
<reference evidence="5" key="1">
    <citation type="submission" date="2020-04" db="EMBL/GenBank/DDBJ databases">
        <authorList>
            <person name="Zhang T."/>
        </authorList>
    </citation>
    <scope>NUCLEOTIDE SEQUENCE</scope>
    <source>
        <strain evidence="5">HKST-UBA13</strain>
    </source>
</reference>
<sequence>MSVFTKIIQSPNDFNHQILKIEKEYLIMLSRDPLTLGHSLVIPKLEYRDLSEIENLGAFFEKTYEWAIFITEKLNAPAYTLKINNKLYLLEDNGHVDHIHFHIIPRYSDTDDMLNNQPERLSKEKLKDINKMILG</sequence>
<dbReference type="InterPro" id="IPR036265">
    <property type="entry name" value="HIT-like_sf"/>
</dbReference>
<dbReference type="InterPro" id="IPR011146">
    <property type="entry name" value="HIT-like"/>
</dbReference>
<evidence type="ECO:0000256" key="3">
    <source>
        <dbReference type="PROSITE-ProRule" id="PRU00464"/>
    </source>
</evidence>
<dbReference type="EMBL" id="JAGQLJ010000038">
    <property type="protein sequence ID" value="MCA9380968.1"/>
    <property type="molecule type" value="Genomic_DNA"/>
</dbReference>
<dbReference type="AlphaFoldDB" id="A0A955IF47"/>
<evidence type="ECO:0000256" key="1">
    <source>
        <dbReference type="PIRSR" id="PIRSR601310-1"/>
    </source>
</evidence>
<proteinExistence type="predicted"/>
<evidence type="ECO:0000313" key="6">
    <source>
        <dbReference type="Proteomes" id="UP000775877"/>
    </source>
</evidence>
<dbReference type="Proteomes" id="UP000775877">
    <property type="component" value="Unassembled WGS sequence"/>
</dbReference>
<comment type="caution">
    <text evidence="5">The sequence shown here is derived from an EMBL/GenBank/DDBJ whole genome shotgun (WGS) entry which is preliminary data.</text>
</comment>
<evidence type="ECO:0000313" key="5">
    <source>
        <dbReference type="EMBL" id="MCA9380968.1"/>
    </source>
</evidence>
<protein>
    <submittedName>
        <fullName evidence="5">HIT family protein</fullName>
    </submittedName>
</protein>
<dbReference type="InterPro" id="IPR001310">
    <property type="entry name" value="Histidine_triad_HIT"/>
</dbReference>
<dbReference type="Pfam" id="PF01230">
    <property type="entry name" value="HIT"/>
    <property type="match status" value="1"/>
</dbReference>
<name>A0A955IF47_9BACT</name>
<organism evidence="5 6">
    <name type="scientific">Candidatus Dojkabacteria bacterium</name>
    <dbReference type="NCBI Taxonomy" id="2099670"/>
    <lineage>
        <taxon>Bacteria</taxon>
        <taxon>Candidatus Dojkabacteria</taxon>
    </lineage>
</organism>
<dbReference type="PANTHER" id="PTHR46648">
    <property type="entry name" value="HIT FAMILY PROTEIN 1"/>
    <property type="match status" value="1"/>
</dbReference>
<feature type="domain" description="HIT" evidence="4">
    <location>
        <begin position="3"/>
        <end position="114"/>
    </location>
</feature>
<dbReference type="GO" id="GO:0009117">
    <property type="term" value="P:nucleotide metabolic process"/>
    <property type="evidence" value="ECO:0007669"/>
    <property type="project" value="TreeGrafter"/>
</dbReference>